<keyword evidence="3" id="KW-1185">Reference proteome</keyword>
<protein>
    <submittedName>
        <fullName evidence="2">Uncharacterized protein</fullName>
    </submittedName>
</protein>
<reference evidence="2" key="1">
    <citation type="submission" date="2022-12" db="EMBL/GenBank/DDBJ databases">
        <title>Phocaeicola acetigenes sp. nov., isolated feces from a healthy human.</title>
        <authorList>
            <person name="Do H."/>
            <person name="Ha Y.B."/>
            <person name="Kim J.-S."/>
            <person name="Suh M.K."/>
            <person name="Kim H.S."/>
            <person name="Lee J.-S."/>
        </authorList>
    </citation>
    <scope>NUCLEOTIDE SEQUENCE</scope>
    <source>
        <strain evidence="2">KGMB11183</strain>
    </source>
</reference>
<evidence type="ECO:0000256" key="1">
    <source>
        <dbReference type="SAM" id="SignalP"/>
    </source>
</evidence>
<feature type="chain" id="PRO_5047176516" evidence="1">
    <location>
        <begin position="20"/>
        <end position="309"/>
    </location>
</feature>
<name>A0ABT4PH62_9BACT</name>
<dbReference type="RefSeq" id="WP_269877588.1">
    <property type="nucleotide sequence ID" value="NZ_JAPZVM010000004.1"/>
</dbReference>
<dbReference type="Proteomes" id="UP001141933">
    <property type="component" value="Unassembled WGS sequence"/>
</dbReference>
<comment type="caution">
    <text evidence="2">The sequence shown here is derived from an EMBL/GenBank/DDBJ whole genome shotgun (WGS) entry which is preliminary data.</text>
</comment>
<evidence type="ECO:0000313" key="2">
    <source>
        <dbReference type="EMBL" id="MCZ8372391.1"/>
    </source>
</evidence>
<keyword evidence="1" id="KW-0732">Signal</keyword>
<proteinExistence type="predicted"/>
<sequence>MKRAILSMILLCIGLYSYAQDCDIHLMAISVDQKDNTPESANEYLYNRLCTAVSHDGISASGQYAQFFVAAKGLVLYEQVVPGAPAQTALTLSLNLYIGDYWGEKVFARTSFEIRGVGESRERAYLNAYRSLNKNNARLVSFLEEGKKHILNYYDTEYRNIQKEAKRAAQLRDYPKALFLLTSVPMCCKGYEAVSEDLIQIYHEYINYNCDRLLMEARTAWATYPDLHGAELVAEILNQLEPDAACYDEAMELYKEVKAKMKDDWNYEFRKKYEDKIALRKQIIEAARAVGVAYGNGQQPQTTNIMWLK</sequence>
<accession>A0ABT4PH62</accession>
<organism evidence="2 3">
    <name type="scientific">Phocaeicola acetigenes</name>
    <dbReference type="NCBI Taxonomy" id="3016083"/>
    <lineage>
        <taxon>Bacteria</taxon>
        <taxon>Pseudomonadati</taxon>
        <taxon>Bacteroidota</taxon>
        <taxon>Bacteroidia</taxon>
        <taxon>Bacteroidales</taxon>
        <taxon>Bacteroidaceae</taxon>
        <taxon>Phocaeicola</taxon>
    </lineage>
</organism>
<feature type="signal peptide" evidence="1">
    <location>
        <begin position="1"/>
        <end position="19"/>
    </location>
</feature>
<evidence type="ECO:0000313" key="3">
    <source>
        <dbReference type="Proteomes" id="UP001141933"/>
    </source>
</evidence>
<gene>
    <name evidence="2" type="ORF">O6P32_06665</name>
</gene>
<dbReference type="EMBL" id="JAPZVM010000004">
    <property type="protein sequence ID" value="MCZ8372391.1"/>
    <property type="molecule type" value="Genomic_DNA"/>
</dbReference>